<evidence type="ECO:0000313" key="3">
    <source>
        <dbReference type="EMBL" id="RPA23661.1"/>
    </source>
</evidence>
<gene>
    <name evidence="3" type="ORF">EGC77_18245</name>
    <name evidence="2" type="ORF">EGC80_00430</name>
</gene>
<dbReference type="InterPro" id="IPR036361">
    <property type="entry name" value="SAP_dom_sf"/>
</dbReference>
<evidence type="ECO:0000313" key="5">
    <source>
        <dbReference type="Proteomes" id="UP000278855"/>
    </source>
</evidence>
<keyword evidence="4" id="KW-1185">Reference proteome</keyword>
<evidence type="ECO:0000313" key="4">
    <source>
        <dbReference type="Proteomes" id="UP000273778"/>
    </source>
</evidence>
<evidence type="ECO:0000313" key="2">
    <source>
        <dbReference type="EMBL" id="AZG33545.1"/>
    </source>
</evidence>
<feature type="compositionally biased region" description="Low complexity" evidence="1">
    <location>
        <begin position="127"/>
        <end position="151"/>
    </location>
</feature>
<dbReference type="RefSeq" id="WP_124013831.1">
    <property type="nucleotide sequence ID" value="NZ_CP034073.1"/>
</dbReference>
<dbReference type="Gene3D" id="1.10.720.30">
    <property type="entry name" value="SAP domain"/>
    <property type="match status" value="1"/>
</dbReference>
<feature type="compositionally biased region" description="Polar residues" evidence="1">
    <location>
        <begin position="152"/>
        <end position="173"/>
    </location>
</feature>
<dbReference type="Pfam" id="PF09905">
    <property type="entry name" value="VF530"/>
    <property type="match status" value="1"/>
</dbReference>
<reference evidence="3" key="3">
    <citation type="submission" date="2018-11" db="EMBL/GenBank/DDBJ databases">
        <authorList>
            <person name="Hwang Y.J."/>
            <person name="Hwang C.Y."/>
        </authorList>
    </citation>
    <scope>NUCLEOTIDE SEQUENCE</scope>
    <source>
        <strain evidence="3">R106</strain>
    </source>
</reference>
<feature type="region of interest" description="Disordered" evidence="1">
    <location>
        <begin position="117"/>
        <end position="173"/>
    </location>
</feature>
<reference evidence="5" key="2">
    <citation type="submission" date="2018-11" db="EMBL/GenBank/DDBJ databases">
        <title>Shewanella sp. R106.</title>
        <authorList>
            <person name="Hwang Y.J."/>
            <person name="Hwang C.Y."/>
        </authorList>
    </citation>
    <scope>NUCLEOTIDE SEQUENCE [LARGE SCALE GENOMIC DNA]</scope>
    <source>
        <strain evidence="5">R106</strain>
    </source>
</reference>
<dbReference type="Proteomes" id="UP000273778">
    <property type="component" value="Chromosome"/>
</dbReference>
<sequence>MIELQQNNPLHGLKSETMISELVAFYDWKILYAAMHLECFNTNPNTAACVSFLKKTEWARERVENFYLYRFKRMPKGNSAQFELKPRERGFADGIKPRKPQPLTVELVAEMKAKATADYDQMKHNQSRSYASSSSSSNSYSSSSRSNDSDAVTQRSNNKKPQPTFDPNNPWNK</sequence>
<keyword evidence="3" id="KW-0238">DNA-binding</keyword>
<accession>A0A3N4DNG4</accession>
<protein>
    <submittedName>
        <fullName evidence="3">DNA-binding protein VF530</fullName>
    </submittedName>
</protein>
<dbReference type="GO" id="GO:0003677">
    <property type="term" value="F:DNA binding"/>
    <property type="evidence" value="ECO:0007669"/>
    <property type="project" value="UniProtKB-KW"/>
</dbReference>
<proteinExistence type="predicted"/>
<reference evidence="2 4" key="1">
    <citation type="submission" date="2018-11" db="EMBL/GenBank/DDBJ databases">
        <title>Shewanella sp. M2.</title>
        <authorList>
            <person name="Hwang Y.J."/>
            <person name="Hwang C.Y."/>
        </authorList>
    </citation>
    <scope>NUCLEOTIDE SEQUENCE [LARGE SCALE GENOMIC DNA]</scope>
    <source>
        <strain evidence="2 4">M2</strain>
    </source>
</reference>
<dbReference type="OrthoDB" id="9806870at2"/>
<name>A0A3N4DNG4_9GAMM</name>
<dbReference type="EMBL" id="CP034073">
    <property type="protein sequence ID" value="AZG33545.1"/>
    <property type="molecule type" value="Genomic_DNA"/>
</dbReference>
<dbReference type="InterPro" id="IPR018668">
    <property type="entry name" value="DNA-binding_VF530-like"/>
</dbReference>
<dbReference type="KEGG" id="spsr:EGC80_00430"/>
<dbReference type="EMBL" id="RKKB01000015">
    <property type="protein sequence ID" value="RPA23661.1"/>
    <property type="molecule type" value="Genomic_DNA"/>
</dbReference>
<dbReference type="AlphaFoldDB" id="A0A3N4DNG4"/>
<dbReference type="Proteomes" id="UP000278855">
    <property type="component" value="Unassembled WGS sequence"/>
</dbReference>
<organism evidence="3 5">
    <name type="scientific">Shewanella psychromarinicola</name>
    <dbReference type="NCBI Taxonomy" id="2487742"/>
    <lineage>
        <taxon>Bacteria</taxon>
        <taxon>Pseudomonadati</taxon>
        <taxon>Pseudomonadota</taxon>
        <taxon>Gammaproteobacteria</taxon>
        <taxon>Alteromonadales</taxon>
        <taxon>Shewanellaceae</taxon>
        <taxon>Shewanella</taxon>
    </lineage>
</organism>
<feature type="region of interest" description="Disordered" evidence="1">
    <location>
        <begin position="80"/>
        <end position="103"/>
    </location>
</feature>
<evidence type="ECO:0000256" key="1">
    <source>
        <dbReference type="SAM" id="MobiDB-lite"/>
    </source>
</evidence>